<comment type="caution">
    <text evidence="1">The sequence shown here is derived from an EMBL/GenBank/DDBJ whole genome shotgun (WGS) entry which is preliminary data.</text>
</comment>
<accession>A0AA86V331</accession>
<organism evidence="1">
    <name type="scientific">Hexamita inflata</name>
    <dbReference type="NCBI Taxonomy" id="28002"/>
    <lineage>
        <taxon>Eukaryota</taxon>
        <taxon>Metamonada</taxon>
        <taxon>Diplomonadida</taxon>
        <taxon>Hexamitidae</taxon>
        <taxon>Hexamitinae</taxon>
        <taxon>Hexamita</taxon>
    </lineage>
</organism>
<reference evidence="1" key="1">
    <citation type="submission" date="2023-06" db="EMBL/GenBank/DDBJ databases">
        <authorList>
            <person name="Kurt Z."/>
        </authorList>
    </citation>
    <scope>NUCLEOTIDE SEQUENCE</scope>
</reference>
<keyword evidence="3" id="KW-1185">Reference proteome</keyword>
<dbReference type="EMBL" id="CATOUU010001142">
    <property type="protein sequence ID" value="CAI9974321.1"/>
    <property type="molecule type" value="Genomic_DNA"/>
</dbReference>
<gene>
    <name evidence="2" type="ORF">HINF_LOCUS53068</name>
    <name evidence="1" type="ORF">HINF_LOCUS61966</name>
</gene>
<protein>
    <submittedName>
        <fullName evidence="2">Hypothetical_protein</fullName>
    </submittedName>
</protein>
<reference evidence="2 3" key="2">
    <citation type="submission" date="2024-07" db="EMBL/GenBank/DDBJ databases">
        <authorList>
            <person name="Akdeniz Z."/>
        </authorList>
    </citation>
    <scope>NUCLEOTIDE SEQUENCE [LARGE SCALE GENOMIC DNA]</scope>
</reference>
<sequence length="103" mass="12596">MRFKSCQINRQSTSNLTNQRAEQKMKGRIYMCHHLATLMQHMTKKLFKVRTFVNGVKYYLYNMYFLSKAQNNNEIFIYQKYNRNPHIRGPPKQLLTLLFYFFK</sequence>
<dbReference type="Proteomes" id="UP001642409">
    <property type="component" value="Unassembled WGS sequence"/>
</dbReference>
<dbReference type="EMBL" id="CAXDID020000268">
    <property type="protein sequence ID" value="CAL6067532.1"/>
    <property type="molecule type" value="Genomic_DNA"/>
</dbReference>
<evidence type="ECO:0000313" key="1">
    <source>
        <dbReference type="EMBL" id="CAI9974321.1"/>
    </source>
</evidence>
<evidence type="ECO:0000313" key="2">
    <source>
        <dbReference type="EMBL" id="CAL6067532.1"/>
    </source>
</evidence>
<evidence type="ECO:0000313" key="3">
    <source>
        <dbReference type="Proteomes" id="UP001642409"/>
    </source>
</evidence>
<name>A0AA86V331_9EUKA</name>
<dbReference type="AlphaFoldDB" id="A0AA86V331"/>
<proteinExistence type="predicted"/>